<keyword evidence="1" id="KW-0472">Membrane</keyword>
<evidence type="ECO:0000256" key="1">
    <source>
        <dbReference type="SAM" id="Phobius"/>
    </source>
</evidence>
<keyword evidence="1" id="KW-0812">Transmembrane</keyword>
<keyword evidence="1" id="KW-1133">Transmembrane helix</keyword>
<dbReference type="PATRIC" id="fig|391037.6.peg.1572"/>
<protein>
    <submittedName>
        <fullName evidence="2">Uncharacterized protein</fullName>
    </submittedName>
</protein>
<reference evidence="2" key="1">
    <citation type="submission" date="2007-10" db="EMBL/GenBank/DDBJ databases">
        <title>Complete sequence of Salinispora arenicola CNS-205.</title>
        <authorList>
            <consortium name="US DOE Joint Genome Institute"/>
            <person name="Copeland A."/>
            <person name="Lucas S."/>
            <person name="Lapidus A."/>
            <person name="Barry K."/>
            <person name="Glavina del Rio T."/>
            <person name="Dalin E."/>
            <person name="Tice H."/>
            <person name="Pitluck S."/>
            <person name="Foster B."/>
            <person name="Schmutz J."/>
            <person name="Larimer F."/>
            <person name="Land M."/>
            <person name="Hauser L."/>
            <person name="Kyrpides N."/>
            <person name="Ivanova N."/>
            <person name="Jensen P.R."/>
            <person name="Moore B.S."/>
            <person name="Penn K."/>
            <person name="Jenkins C."/>
            <person name="Udwary D."/>
            <person name="Xiang L."/>
            <person name="Gontang E."/>
            <person name="Richardson P."/>
        </authorList>
    </citation>
    <scope>NUCLEOTIDE SEQUENCE [LARGE SCALE GENOMIC DNA]</scope>
    <source>
        <strain evidence="2">CNS-205</strain>
    </source>
</reference>
<dbReference type="HOGENOM" id="CLU_2510716_0_0_11"/>
<accession>A8LUT6</accession>
<feature type="transmembrane region" description="Helical" evidence="1">
    <location>
        <begin position="29"/>
        <end position="48"/>
    </location>
</feature>
<dbReference type="KEGG" id="saq:Sare_1543"/>
<dbReference type="STRING" id="391037.Sare_1543"/>
<sequence>MAFKLVLGLALIGGGAVLALLFRDAEVLWFRGGPLGLVLIFLGVIDLFEALRPRRRSKPRGILGELADDLGVDSRRDRRQDDRSR</sequence>
<gene>
    <name evidence="2" type="ordered locus">Sare_1543</name>
</gene>
<dbReference type="OrthoDB" id="3403575at2"/>
<proteinExistence type="predicted"/>
<evidence type="ECO:0000313" key="2">
    <source>
        <dbReference type="EMBL" id="ABV97439.1"/>
    </source>
</evidence>
<name>A8LUT6_SALAI</name>
<dbReference type="AlphaFoldDB" id="A8LUT6"/>
<organism evidence="2">
    <name type="scientific">Salinispora arenicola (strain CNS-205)</name>
    <dbReference type="NCBI Taxonomy" id="391037"/>
    <lineage>
        <taxon>Bacteria</taxon>
        <taxon>Bacillati</taxon>
        <taxon>Actinomycetota</taxon>
        <taxon>Actinomycetes</taxon>
        <taxon>Micromonosporales</taxon>
        <taxon>Micromonosporaceae</taxon>
        <taxon>Salinispora</taxon>
    </lineage>
</organism>
<dbReference type="EMBL" id="CP000850">
    <property type="protein sequence ID" value="ABV97439.1"/>
    <property type="molecule type" value="Genomic_DNA"/>
</dbReference>